<feature type="domain" description="C2H2-type" evidence="14">
    <location>
        <begin position="195"/>
        <end position="222"/>
    </location>
</feature>
<evidence type="ECO:0000256" key="9">
    <source>
        <dbReference type="ARBA" id="ARBA00023125"/>
    </source>
</evidence>
<feature type="compositionally biased region" description="Low complexity" evidence="13">
    <location>
        <begin position="1308"/>
        <end position="1320"/>
    </location>
</feature>
<feature type="region of interest" description="Disordered" evidence="13">
    <location>
        <begin position="598"/>
        <end position="623"/>
    </location>
</feature>
<dbReference type="FunFam" id="3.30.160.60:FF:002248">
    <property type="entry name" value="Zinc finger and BTB domain-containing 40"/>
    <property type="match status" value="1"/>
</dbReference>
<dbReference type="FunFam" id="3.30.160.60:FF:001968">
    <property type="entry name" value="chorion transcription factor Cf2 isoform X3"/>
    <property type="match status" value="1"/>
</dbReference>
<dbReference type="GO" id="GO:0000981">
    <property type="term" value="F:DNA-binding transcription factor activity, RNA polymerase II-specific"/>
    <property type="evidence" value="ECO:0007669"/>
    <property type="project" value="TreeGrafter"/>
</dbReference>
<evidence type="ECO:0000256" key="4">
    <source>
        <dbReference type="ARBA" id="ARBA00022723"/>
    </source>
</evidence>
<feature type="compositionally biased region" description="Basic residues" evidence="13">
    <location>
        <begin position="1242"/>
        <end position="1251"/>
    </location>
</feature>
<feature type="domain" description="C2H2-type" evidence="14">
    <location>
        <begin position="1145"/>
        <end position="1172"/>
    </location>
</feature>
<dbReference type="GO" id="GO:0045892">
    <property type="term" value="P:negative regulation of DNA-templated transcription"/>
    <property type="evidence" value="ECO:0007669"/>
    <property type="project" value="UniProtKB-ARBA"/>
</dbReference>
<feature type="domain" description="C2H2-type" evidence="14">
    <location>
        <begin position="1724"/>
        <end position="1751"/>
    </location>
</feature>
<dbReference type="FunFam" id="3.30.160.60:FF:001818">
    <property type="entry name" value="GDNF-inducible zinc finger protein 1 isoform X1"/>
    <property type="match status" value="2"/>
</dbReference>
<feature type="domain" description="C2H2-type" evidence="14">
    <location>
        <begin position="527"/>
        <end position="554"/>
    </location>
</feature>
<dbReference type="PANTHER" id="PTHR24396">
    <property type="entry name" value="ZINC FINGER PROTEIN"/>
    <property type="match status" value="1"/>
</dbReference>
<dbReference type="Pfam" id="PF13912">
    <property type="entry name" value="zf-C2H2_6"/>
    <property type="match status" value="2"/>
</dbReference>
<dbReference type="PROSITE" id="PS00028">
    <property type="entry name" value="ZINC_FINGER_C2H2_1"/>
    <property type="match status" value="27"/>
</dbReference>
<dbReference type="GO" id="GO:0000978">
    <property type="term" value="F:RNA polymerase II cis-regulatory region sequence-specific DNA binding"/>
    <property type="evidence" value="ECO:0007669"/>
    <property type="project" value="TreeGrafter"/>
</dbReference>
<feature type="domain" description="C2H2-type" evidence="14">
    <location>
        <begin position="989"/>
        <end position="1016"/>
    </location>
</feature>
<dbReference type="Gene3D" id="3.30.160.60">
    <property type="entry name" value="Classic Zinc Finger"/>
    <property type="match status" value="25"/>
</dbReference>
<feature type="region of interest" description="Disordered" evidence="13">
    <location>
        <begin position="1308"/>
        <end position="1369"/>
    </location>
</feature>
<dbReference type="FunFam" id="3.30.160.60:FF:003288">
    <property type="entry name" value="Uncharacterized protein"/>
    <property type="match status" value="1"/>
</dbReference>
<feature type="domain" description="C2H2-type" evidence="14">
    <location>
        <begin position="727"/>
        <end position="754"/>
    </location>
</feature>
<dbReference type="Pfam" id="PF00096">
    <property type="entry name" value="zf-C2H2"/>
    <property type="match status" value="22"/>
</dbReference>
<feature type="domain" description="C2H2-type" evidence="14">
    <location>
        <begin position="671"/>
        <end position="698"/>
    </location>
</feature>
<feature type="domain" description="C2H2-type" evidence="14">
    <location>
        <begin position="109"/>
        <end position="136"/>
    </location>
</feature>
<feature type="domain" description="C2H2-type" evidence="14">
    <location>
        <begin position="1686"/>
        <end position="1709"/>
    </location>
</feature>
<feature type="domain" description="C2H2-type" evidence="14">
    <location>
        <begin position="137"/>
        <end position="164"/>
    </location>
</feature>
<dbReference type="FunFam" id="3.30.160.60:FF:000264">
    <property type="entry name" value="Zinc finger protein 236"/>
    <property type="match status" value="4"/>
</dbReference>
<dbReference type="FunFam" id="3.30.160.60:FF:000376">
    <property type="entry name" value="Zinc finger protein 236"/>
    <property type="match status" value="2"/>
</dbReference>
<keyword evidence="11" id="KW-0539">Nucleus</keyword>
<gene>
    <name evidence="15" type="ORF">OCTVUL_1B001566</name>
</gene>
<keyword evidence="9" id="KW-0238">DNA-binding</keyword>
<proteinExistence type="inferred from homology"/>
<feature type="domain" description="C2H2-type" evidence="14">
    <location>
        <begin position="362"/>
        <end position="390"/>
    </location>
</feature>
<feature type="compositionally biased region" description="Pro residues" evidence="13">
    <location>
        <begin position="1321"/>
        <end position="1339"/>
    </location>
</feature>
<feature type="domain" description="C2H2-type" evidence="14">
    <location>
        <begin position="1230"/>
        <end position="1257"/>
    </location>
</feature>
<evidence type="ECO:0000256" key="3">
    <source>
        <dbReference type="ARBA" id="ARBA00006991"/>
    </source>
</evidence>
<dbReference type="FunFam" id="3.30.160.60:FF:000385">
    <property type="entry name" value="Zinc finger protein 236 variant"/>
    <property type="match status" value="1"/>
</dbReference>
<feature type="domain" description="C2H2-type" evidence="14">
    <location>
        <begin position="328"/>
        <end position="356"/>
    </location>
</feature>
<feature type="domain" description="C2H2-type" evidence="14">
    <location>
        <begin position="227"/>
        <end position="254"/>
    </location>
</feature>
<dbReference type="SMART" id="SM00355">
    <property type="entry name" value="ZnF_C2H2"/>
    <property type="match status" value="29"/>
</dbReference>
<evidence type="ECO:0000256" key="5">
    <source>
        <dbReference type="ARBA" id="ARBA00022737"/>
    </source>
</evidence>
<feature type="domain" description="C2H2-type" evidence="14">
    <location>
        <begin position="755"/>
        <end position="782"/>
    </location>
</feature>
<feature type="domain" description="C2H2-type" evidence="14">
    <location>
        <begin position="699"/>
        <end position="726"/>
    </location>
</feature>
<dbReference type="FunFam" id="3.30.160.60:FF:000100">
    <property type="entry name" value="Zinc finger 45-like"/>
    <property type="match status" value="2"/>
</dbReference>
<feature type="domain" description="C2H2-type" evidence="14">
    <location>
        <begin position="961"/>
        <end position="988"/>
    </location>
</feature>
<feature type="domain" description="C2H2-type" evidence="14">
    <location>
        <begin position="1173"/>
        <end position="1200"/>
    </location>
</feature>
<dbReference type="InterPro" id="IPR051643">
    <property type="entry name" value="Transcr_Reg_ZincFinger"/>
</dbReference>
<organism evidence="15 16">
    <name type="scientific">Octopus vulgaris</name>
    <name type="common">Common octopus</name>
    <dbReference type="NCBI Taxonomy" id="6645"/>
    <lineage>
        <taxon>Eukaryota</taxon>
        <taxon>Metazoa</taxon>
        <taxon>Spiralia</taxon>
        <taxon>Lophotrochozoa</taxon>
        <taxon>Mollusca</taxon>
        <taxon>Cephalopoda</taxon>
        <taxon>Coleoidea</taxon>
        <taxon>Octopodiformes</taxon>
        <taxon>Octopoda</taxon>
        <taxon>Incirrata</taxon>
        <taxon>Octopodidae</taxon>
        <taxon>Octopus</taxon>
    </lineage>
</organism>
<dbReference type="InterPro" id="IPR036236">
    <property type="entry name" value="Znf_C2H2_sf"/>
</dbReference>
<dbReference type="FunFam" id="3.30.160.60:FF:000624">
    <property type="entry name" value="zinc finger protein 697"/>
    <property type="match status" value="1"/>
</dbReference>
<feature type="domain" description="C2H2-type" evidence="14">
    <location>
        <begin position="167"/>
        <end position="194"/>
    </location>
</feature>
<feature type="domain" description="C2H2-type" evidence="14">
    <location>
        <begin position="1017"/>
        <end position="1044"/>
    </location>
</feature>
<comment type="function">
    <text evidence="1">May be involved in transcriptional regulation.</text>
</comment>
<feature type="domain" description="C2H2-type" evidence="14">
    <location>
        <begin position="583"/>
        <end position="610"/>
    </location>
</feature>
<dbReference type="InterPro" id="IPR003604">
    <property type="entry name" value="Matrin/U1-like-C_Znf_C2H2"/>
</dbReference>
<feature type="domain" description="C2H2-type" evidence="14">
    <location>
        <begin position="1202"/>
        <end position="1229"/>
    </location>
</feature>
<feature type="region of interest" description="Disordered" evidence="13">
    <location>
        <begin position="1241"/>
        <end position="1262"/>
    </location>
</feature>
<dbReference type="SUPFAM" id="SSF57667">
    <property type="entry name" value="beta-beta-alpha zinc fingers"/>
    <property type="match status" value="14"/>
</dbReference>
<dbReference type="FunFam" id="3.30.160.60:FF:000226">
    <property type="entry name" value="Zinc finger protein 236 variant"/>
    <property type="match status" value="2"/>
</dbReference>
<feature type="region of interest" description="Disordered" evidence="13">
    <location>
        <begin position="383"/>
        <end position="402"/>
    </location>
</feature>
<comment type="subcellular location">
    <subcellularLocation>
        <location evidence="2">Nucleus</location>
    </subcellularLocation>
</comment>
<comment type="similarity">
    <text evidence="3">Belongs to the krueppel C2H2-type zinc-finger protein family.</text>
</comment>
<dbReference type="FunFam" id="3.30.160.60:FF:000075">
    <property type="entry name" value="Putative zinc finger protein 536"/>
    <property type="match status" value="1"/>
</dbReference>
<dbReference type="GO" id="GO:0008270">
    <property type="term" value="F:zinc ion binding"/>
    <property type="evidence" value="ECO:0007669"/>
    <property type="project" value="UniProtKB-KW"/>
</dbReference>
<keyword evidence="5" id="KW-0677">Repeat</keyword>
<feature type="domain" description="C2H2-type" evidence="14">
    <location>
        <begin position="1045"/>
        <end position="1072"/>
    </location>
</feature>
<sequence>MSIEPPSTDHIPVGNVSDYTQYLNQVADTVVQGGTVTFVSQEDGVPIGSKQTASDLCQEISHTVVFGEIATNHAEVTSVFTPLFFEQPQPVPSANEVISVKPPVGKGPYQCKSCDKNFPKWNQLQRHSKTHKEDKPYRCTHCTDSFNVEDNLKLHMATHPQNDDRQPTCPECGITFTRIASFKAHIMLHVKEESLMCTECGDEFSLQSHLDKHMKEHREEHGNNRSYTCRQCSQEFGKITLLREHMKQHYRIKSSLSHRSYKRNIDRSTFHHKCDHCGKSFQKPSQVERHIRIHTGERPFRCSMCDKSFNQKGALQIHMTKHTGERPHTCEFCSATFSQKGNLRAHIQRVHSLSKDSDSPNFQCEECSCVFRKLGSLNAHISRSHSETELDSKESVQPGDESDKMFSEILEQSVQSSNKELAGQNEPMNADILQQALENSGLPSVNITGEQETNEEGVSSSVQAATTTTQSLFTTTVHDAATGAPKMHTIRKVNGVRWHQCTYCTKEFKKPSDLVRHSRIHTHEKPYKCNQCFRSFAVKSTLTAHLKTHTGVKEYKCDWCSKMFSTLGSLRVHSRLHTGAKPFHCSQCDKKFRTPAHLKSHTNSHIREKDNTLPRKPRRTVRKSLKSDIPLPDIPLQEPILITDTGLIQQPPRSNIFNNYLTDMNSSDRPYKCTYCSRGFKKSSHLKQHVRSHTGEKPYQCKQCHRSFVSSGVLKSHTRTHTGIKAYKCLVCENNFTTSGSLKRHMSTHTEIRPFMCPYCQKTFKTSVNCKKHMKTHRHELAMQALQQNQTLQPHQVENHVIENAEPEDKTDNTLVTSQPDDSSITVTQPATLTTAATLQNGTVSSSLSDINQNDLTATNAAVLSQTTISEALLEQVFNVQQNLLGNQQNLSFNQGSITLPSSQQLTNVIDVSPLNTSFAPTLPTTSLQSILPNREPKQTAAQKQRQANMIREVEEGKRSYKCSYCGKGFKKSSHLKQHVRSHTGEKPFSCLQCNRMFVSMGVLKAHLRTHTGIKDYNCQICHAAFTTNGSLTRHMMIHNTVNSYKCIYCSEMFRTVLLWRKHLRMHKEAQSDDEEGEYSDGVRKTKFPIIEITEEQLSKADVCEEMTVSERILLESAGEKDRISEIKQTQEKHIELESLPKHRHECNKCPKSFKKPSDLIRHLRIHTGEKPFTCSICSKSFTVKSTLDSHMKTHGSGEKQFKCHICVSPFSTKGSLKVHMRLHTGAKPFKCPYCDQQFRTSGHRKSHMTSHLKSDTPKKRKINFKTNVPSELATLSVVQPQIGEQELQEQEQQEQLQQQVQQQQQLQQQQQQQQQLQQQQPPPPPPPPPPSLPPPPPSQQQQQQQQQPPPPPPPPPPPQPQQQQQHEVVSVIAKETGLVDTNTSSTNENSQQIVNLDQLLLQNQTNLLPVSLAVAGNEHLVSNITIPTGNGAVAPATQTTGNQLSETALAAHVLQGLESFQFQLSGNLGQSIQVMGLDPSLMSQTIHIDDALLQQLQQGSLNLTLAPNFVSSPPAQIQLQTPNTQNIMASVNQDLTSNVVTTTASGTSPQILPNTIQIHPVNMQDSIIMQPMPAITVTQNQAITETAPAQTTQTAVVMNGGTDVELSTQHGFIVTEAGDAQIAVDGVGGVGGDDQDDGSNVIGTDADNLEEVHDAATAMMENSSVDNIECDPNPCVELGKEKENHICHLCQKNFKLQVNLKEHLLNVHNSSLLNQKKLKRTPHACSACGKAFQKPSQLERHIRIHTGERPFICSKCNKTFNQKNALQIHLKQHSGEKPYKCTYCDLAFIQKGNLKTHIKRAHHMDMVQAMNLPPTILPTTGTAACGVFG</sequence>
<keyword evidence="4" id="KW-0479">Metal-binding</keyword>
<feature type="domain" description="C2H2-type" evidence="14">
    <location>
        <begin position="300"/>
        <end position="327"/>
    </location>
</feature>
<dbReference type="PROSITE" id="PS50157">
    <property type="entry name" value="ZINC_FINGER_C2H2_2"/>
    <property type="match status" value="29"/>
</dbReference>
<dbReference type="SMART" id="SM00451">
    <property type="entry name" value="ZnF_U1"/>
    <property type="match status" value="7"/>
</dbReference>
<evidence type="ECO:0000256" key="11">
    <source>
        <dbReference type="ARBA" id="ARBA00023242"/>
    </source>
</evidence>
<evidence type="ECO:0000259" key="14">
    <source>
        <dbReference type="PROSITE" id="PS50157"/>
    </source>
</evidence>
<evidence type="ECO:0000256" key="10">
    <source>
        <dbReference type="ARBA" id="ARBA00023163"/>
    </source>
</evidence>
<evidence type="ECO:0000256" key="1">
    <source>
        <dbReference type="ARBA" id="ARBA00003767"/>
    </source>
</evidence>
<feature type="domain" description="C2H2-type" evidence="14">
    <location>
        <begin position="555"/>
        <end position="582"/>
    </location>
</feature>
<dbReference type="FunFam" id="3.30.160.60:FF:000301">
    <property type="entry name" value="Zinc finger protein 236"/>
    <property type="match status" value="1"/>
</dbReference>
<evidence type="ECO:0000256" key="13">
    <source>
        <dbReference type="SAM" id="MobiDB-lite"/>
    </source>
</evidence>
<dbReference type="InterPro" id="IPR013087">
    <property type="entry name" value="Znf_C2H2_type"/>
</dbReference>
<feature type="domain" description="C2H2-type" evidence="14">
    <location>
        <begin position="272"/>
        <end position="299"/>
    </location>
</feature>
<feature type="domain" description="C2H2-type" evidence="14">
    <location>
        <begin position="499"/>
        <end position="526"/>
    </location>
</feature>
<dbReference type="EMBL" id="OX597817">
    <property type="protein sequence ID" value="CAI9721258.1"/>
    <property type="molecule type" value="Genomic_DNA"/>
</dbReference>
<keyword evidence="16" id="KW-1185">Reference proteome</keyword>
<evidence type="ECO:0000313" key="16">
    <source>
        <dbReference type="Proteomes" id="UP001162480"/>
    </source>
</evidence>
<keyword evidence="6 12" id="KW-0863">Zinc-finger</keyword>
<dbReference type="GO" id="GO:0005634">
    <property type="term" value="C:nucleus"/>
    <property type="evidence" value="ECO:0007669"/>
    <property type="project" value="UniProtKB-SubCell"/>
</dbReference>
<feature type="compositionally biased region" description="Basic and acidic residues" evidence="13">
    <location>
        <begin position="384"/>
        <end position="394"/>
    </location>
</feature>
<protein>
    <submittedName>
        <fullName evidence="15">Finger 236-like</fullName>
    </submittedName>
</protein>
<evidence type="ECO:0000256" key="2">
    <source>
        <dbReference type="ARBA" id="ARBA00004123"/>
    </source>
</evidence>
<feature type="domain" description="C2H2-type" evidence="14">
    <location>
        <begin position="1780"/>
        <end position="1803"/>
    </location>
</feature>
<evidence type="ECO:0000256" key="7">
    <source>
        <dbReference type="ARBA" id="ARBA00022833"/>
    </source>
</evidence>
<evidence type="ECO:0000256" key="12">
    <source>
        <dbReference type="PROSITE-ProRule" id="PRU00042"/>
    </source>
</evidence>
<evidence type="ECO:0000256" key="8">
    <source>
        <dbReference type="ARBA" id="ARBA00023015"/>
    </source>
</evidence>
<dbReference type="FunFam" id="3.30.160.60:FF:000709">
    <property type="entry name" value="GDNF-inducible zinc finger protein 1"/>
    <property type="match status" value="1"/>
</dbReference>
<evidence type="ECO:0000313" key="15">
    <source>
        <dbReference type="EMBL" id="CAI9721258.1"/>
    </source>
</evidence>
<dbReference type="FunFam" id="3.30.160.60:FF:002349">
    <property type="entry name" value="Zinc finger and BTB domain-containing 40"/>
    <property type="match status" value="1"/>
</dbReference>
<accession>A0AA36ATA6</accession>
<feature type="compositionally biased region" description="Pro residues" evidence="13">
    <location>
        <begin position="1348"/>
        <end position="1361"/>
    </location>
</feature>
<keyword evidence="8" id="KW-0805">Transcription regulation</keyword>
<dbReference type="FunFam" id="3.30.160.60:FF:000481">
    <property type="entry name" value="zinc finger protein 236"/>
    <property type="match status" value="1"/>
</dbReference>
<feature type="domain" description="C2H2-type" evidence="14">
    <location>
        <begin position="1752"/>
        <end position="1779"/>
    </location>
</feature>
<reference evidence="15" key="1">
    <citation type="submission" date="2023-08" db="EMBL/GenBank/DDBJ databases">
        <authorList>
            <person name="Alioto T."/>
            <person name="Alioto T."/>
            <person name="Gomez Garrido J."/>
        </authorList>
    </citation>
    <scope>NUCLEOTIDE SEQUENCE</scope>
</reference>
<keyword evidence="10" id="KW-0804">Transcription</keyword>
<dbReference type="PANTHER" id="PTHR24396:SF19">
    <property type="entry name" value="FI01119P"/>
    <property type="match status" value="1"/>
</dbReference>
<evidence type="ECO:0000256" key="6">
    <source>
        <dbReference type="ARBA" id="ARBA00022771"/>
    </source>
</evidence>
<dbReference type="Proteomes" id="UP001162480">
    <property type="component" value="Chromosome 4"/>
</dbReference>
<name>A0AA36ATA6_OCTVU</name>
<keyword evidence="7" id="KW-0862">Zinc</keyword>